<feature type="compositionally biased region" description="Polar residues" evidence="1">
    <location>
        <begin position="522"/>
        <end position="539"/>
    </location>
</feature>
<evidence type="ECO:0000313" key="4">
    <source>
        <dbReference type="Proteomes" id="UP000094565"/>
    </source>
</evidence>
<dbReference type="InterPro" id="IPR019236">
    <property type="entry name" value="APP1_cat"/>
</dbReference>
<feature type="region of interest" description="Disordered" evidence="1">
    <location>
        <begin position="444"/>
        <end position="549"/>
    </location>
</feature>
<evidence type="ECO:0000313" key="3">
    <source>
        <dbReference type="EMBL" id="ANZ75274.1"/>
    </source>
</evidence>
<name>A0A1B2JB49_PICPA</name>
<dbReference type="EMBL" id="CP014585">
    <property type="protein sequence ID" value="ANZ75274.1"/>
    <property type="molecule type" value="Genomic_DNA"/>
</dbReference>
<organism evidence="3 4">
    <name type="scientific">Komagataella pastoris</name>
    <name type="common">Yeast</name>
    <name type="synonym">Pichia pastoris</name>
    <dbReference type="NCBI Taxonomy" id="4922"/>
    <lineage>
        <taxon>Eukaryota</taxon>
        <taxon>Fungi</taxon>
        <taxon>Dikarya</taxon>
        <taxon>Ascomycota</taxon>
        <taxon>Saccharomycotina</taxon>
        <taxon>Pichiomycetes</taxon>
        <taxon>Pichiales</taxon>
        <taxon>Pichiaceae</taxon>
        <taxon>Komagataella</taxon>
    </lineage>
</organism>
<dbReference type="OrthoDB" id="541883at2759"/>
<accession>A0A1B2JB49</accession>
<protein>
    <submittedName>
        <fullName evidence="3">BA75_03093T0</fullName>
    </submittedName>
</protein>
<dbReference type="GO" id="GO:0030479">
    <property type="term" value="C:actin cortical patch"/>
    <property type="evidence" value="ECO:0007669"/>
    <property type="project" value="TreeGrafter"/>
</dbReference>
<gene>
    <name evidence="3" type="primary">APP1</name>
    <name evidence="3" type="ORF">ATY40_BA7503093</name>
</gene>
<feature type="compositionally biased region" description="Basic and acidic residues" evidence="1">
    <location>
        <begin position="540"/>
        <end position="549"/>
    </location>
</feature>
<dbReference type="Pfam" id="PF09949">
    <property type="entry name" value="APP1_cat"/>
    <property type="match status" value="1"/>
</dbReference>
<dbReference type="InterPro" id="IPR052935">
    <property type="entry name" value="Mg2+_PAP"/>
</dbReference>
<feature type="domain" description="Phosphatidate phosphatase APP1 catalytic" evidence="2">
    <location>
        <begin position="243"/>
        <end position="393"/>
    </location>
</feature>
<dbReference type="GO" id="GO:0008195">
    <property type="term" value="F:phosphatidate phosphatase activity"/>
    <property type="evidence" value="ECO:0007669"/>
    <property type="project" value="InterPro"/>
</dbReference>
<dbReference type="Proteomes" id="UP000094565">
    <property type="component" value="Chromosome 2"/>
</dbReference>
<feature type="compositionally biased region" description="Low complexity" evidence="1">
    <location>
        <begin position="492"/>
        <end position="512"/>
    </location>
</feature>
<keyword evidence="4" id="KW-1185">Reference proteome</keyword>
<proteinExistence type="predicted"/>
<evidence type="ECO:0000259" key="2">
    <source>
        <dbReference type="Pfam" id="PF09949"/>
    </source>
</evidence>
<dbReference type="PANTHER" id="PTHR28208">
    <property type="entry name" value="PHOSPHATIDATE PHOSPHATASE APP1"/>
    <property type="match status" value="1"/>
</dbReference>
<sequence length="613" mass="69317">MEPKRNRFIGFVQERSAYIPTITKSISNFATNAFDSSNEVPKSVPLNSKILLYNTYTRVETHDGNIKYITDVQGNFNCPATPGSMTRRNRLLLSMAKQFVKNPSAFNTDQFEHELESEMANPDTTLDQLSGIPEFSRTSTMSTTASSISQTNSMADLDDTLVQRLEGFLCKSIPDQEVRVTIGSETRSQNQVLKSKTVRTFANGDFATQVATDYVPSIIQVSSTYDDQIFSFQQIMLIPDQGIGVISDIDDTIRQSGVIGDKRSLFTNIFVKPYRLCEVPNISRWFNSLAESCNVSFHYVSNSPWQLYPPTYQFFEEIGLPTGSIHLKKYSGNLLSSFMQPASERKRIALQKILRDFPNRKYILIGDSGEQDMEAYLDICIEFPSQILGVYIRVVDNSLSDFDDDKIFEELQQIMDRDHKNCRTPASNPLDKDLIDLDTEIESPTAEHNHSSNLHRKPPMVPPKPKELKGAPMVPRKPVELKGRSMVPQQMSSSSTTSLSTTNGTGTLTPSNSDPPPLPKRVSSSPSSLVYTKLSSLSTNDREKRLRDTGTTEYISSAGDQVTYTSYDKKGDLWKERIHTLKDRLPDHIDFQFWWNIDDRLIDQSIEKIKKSM</sequence>
<reference evidence="3 4" key="1">
    <citation type="submission" date="2016-02" db="EMBL/GenBank/DDBJ databases">
        <title>Comparative genomic and transcriptomic foundation for Pichia pastoris.</title>
        <authorList>
            <person name="Love K.R."/>
            <person name="Shah K.A."/>
            <person name="Whittaker C.A."/>
            <person name="Wu J."/>
            <person name="Bartlett M.C."/>
            <person name="Ma D."/>
            <person name="Leeson R.L."/>
            <person name="Priest M."/>
            <person name="Young S.K."/>
            <person name="Love J.C."/>
        </authorList>
    </citation>
    <scope>NUCLEOTIDE SEQUENCE [LARGE SCALE GENOMIC DNA]</scope>
    <source>
        <strain evidence="3 4">ATCC 28485</strain>
    </source>
</reference>
<evidence type="ECO:0000256" key="1">
    <source>
        <dbReference type="SAM" id="MobiDB-lite"/>
    </source>
</evidence>
<dbReference type="PANTHER" id="PTHR28208:SF3">
    <property type="entry name" value="PHOSPHATIDATE PHOSPHATASE APP1"/>
    <property type="match status" value="1"/>
</dbReference>
<dbReference type="AlphaFoldDB" id="A0A1B2JB49"/>